<dbReference type="PANTHER" id="PTHR10534:SF2">
    <property type="entry name" value="PYRIDOXAL KINASE"/>
    <property type="match status" value="1"/>
</dbReference>
<gene>
    <name evidence="7" type="primary">pdxY</name>
    <name evidence="7" type="ORF">J7561_07750</name>
</gene>
<evidence type="ECO:0000313" key="7">
    <source>
        <dbReference type="EMBL" id="MBS7825094.1"/>
    </source>
</evidence>
<dbReference type="RefSeq" id="WP_094491715.1">
    <property type="nucleotide sequence ID" value="NZ_JAGIBT010000002.1"/>
</dbReference>
<dbReference type="Proteomes" id="UP000680020">
    <property type="component" value="Unassembled WGS sequence"/>
</dbReference>
<evidence type="ECO:0000256" key="1">
    <source>
        <dbReference type="ARBA" id="ARBA00012104"/>
    </source>
</evidence>
<evidence type="ECO:0000313" key="8">
    <source>
        <dbReference type="Proteomes" id="UP000680020"/>
    </source>
</evidence>
<dbReference type="GO" id="GO:0009443">
    <property type="term" value="P:pyridoxal 5'-phosphate salvage"/>
    <property type="evidence" value="ECO:0007669"/>
    <property type="project" value="InterPro"/>
</dbReference>
<keyword evidence="5" id="KW-0067">ATP-binding</keyword>
<keyword evidence="2 7" id="KW-0808">Transferase</keyword>
<evidence type="ECO:0000256" key="4">
    <source>
        <dbReference type="ARBA" id="ARBA00022777"/>
    </source>
</evidence>
<dbReference type="InterPro" id="IPR004625">
    <property type="entry name" value="PyrdxlKinase"/>
</dbReference>
<dbReference type="SUPFAM" id="SSF53613">
    <property type="entry name" value="Ribokinase-like"/>
    <property type="match status" value="1"/>
</dbReference>
<dbReference type="InterPro" id="IPR029056">
    <property type="entry name" value="Ribokinase-like"/>
</dbReference>
<evidence type="ECO:0000256" key="5">
    <source>
        <dbReference type="ARBA" id="ARBA00022840"/>
    </source>
</evidence>
<evidence type="ECO:0000259" key="6">
    <source>
        <dbReference type="Pfam" id="PF08543"/>
    </source>
</evidence>
<dbReference type="Pfam" id="PF08543">
    <property type="entry name" value="Phos_pyr_kin"/>
    <property type="match status" value="1"/>
</dbReference>
<dbReference type="GO" id="GO:0005829">
    <property type="term" value="C:cytosol"/>
    <property type="evidence" value="ECO:0007669"/>
    <property type="project" value="TreeGrafter"/>
</dbReference>
<name>A0AB35BZI9_9GAMM</name>
<dbReference type="Gene3D" id="3.40.1190.20">
    <property type="match status" value="1"/>
</dbReference>
<organism evidence="7 8">
    <name type="scientific">Wohlfahrtiimonas chitiniclastica</name>
    <dbReference type="NCBI Taxonomy" id="400946"/>
    <lineage>
        <taxon>Bacteria</taxon>
        <taxon>Pseudomonadati</taxon>
        <taxon>Pseudomonadota</taxon>
        <taxon>Gammaproteobacteria</taxon>
        <taxon>Cardiobacteriales</taxon>
        <taxon>Ignatzschineriaceae</taxon>
        <taxon>Wohlfahrtiimonas</taxon>
    </lineage>
</organism>
<proteinExistence type="predicted"/>
<dbReference type="InterPro" id="IPR013749">
    <property type="entry name" value="PM/HMP-P_kinase-1"/>
</dbReference>
<dbReference type="GO" id="GO:0005524">
    <property type="term" value="F:ATP binding"/>
    <property type="evidence" value="ECO:0007669"/>
    <property type="project" value="UniProtKB-KW"/>
</dbReference>
<evidence type="ECO:0000256" key="2">
    <source>
        <dbReference type="ARBA" id="ARBA00022679"/>
    </source>
</evidence>
<protein>
    <recommendedName>
        <fullName evidence="1">pyridoxal kinase</fullName>
        <ecNumber evidence="1">2.7.1.35</ecNumber>
    </recommendedName>
</protein>
<reference evidence="7" key="1">
    <citation type="submission" date="2021-03" db="EMBL/GenBank/DDBJ databases">
        <title>Identification and antibiotic profiling of Wohlfahrtiimonas chitiniclastica, an underestimated human pathogen.</title>
        <authorList>
            <person name="Kopf A."/>
            <person name="Bunk B."/>
            <person name="Coldewey S."/>
            <person name="Gunzer F."/>
            <person name="Riedel T."/>
            <person name="Schroettner P."/>
        </authorList>
    </citation>
    <scope>NUCLEOTIDE SEQUENCE</scope>
    <source>
        <strain evidence="7">DSM 100917</strain>
    </source>
</reference>
<keyword evidence="3" id="KW-0547">Nucleotide-binding</keyword>
<sequence>MAKSAPQRVLTIQSHVTFGHVGNDAAVFTLQRLGIEAMPIHTVQFSNHTGYEIFTGEVFGADHIEAVMDGLVQNDLLNGVDAVLSGYLGSVAIGQVIHRALDIVRSHNPQAIYVCDPVMGDKDDVGGFFVDDAIPPFMQKTLAKASIITPNHFEFEVLCGRLINTLADAVTAARDLMSQNDALHTVLITSFREDDAVDELMTLAITPSEAWCVTTPRCDYLPMPSGMGDTFSALYLGHILNGRSIEYAIRYTTSALYAFVMDTDNGARDLSIIREQAQMIEPLVLFDALPIV</sequence>
<dbReference type="GO" id="GO:0008478">
    <property type="term" value="F:pyridoxal kinase activity"/>
    <property type="evidence" value="ECO:0007669"/>
    <property type="project" value="UniProtKB-EC"/>
</dbReference>
<dbReference type="EMBL" id="JAGIBU010000007">
    <property type="protein sequence ID" value="MBS7825094.1"/>
    <property type="molecule type" value="Genomic_DNA"/>
</dbReference>
<evidence type="ECO:0000256" key="3">
    <source>
        <dbReference type="ARBA" id="ARBA00022741"/>
    </source>
</evidence>
<keyword evidence="4 7" id="KW-0418">Kinase</keyword>
<dbReference type="NCBIfam" id="TIGR00687">
    <property type="entry name" value="pyridox_kin"/>
    <property type="match status" value="1"/>
</dbReference>
<dbReference type="EC" id="2.7.1.35" evidence="1"/>
<comment type="caution">
    <text evidence="7">The sequence shown here is derived from an EMBL/GenBank/DDBJ whole genome shotgun (WGS) entry which is preliminary data.</text>
</comment>
<dbReference type="PANTHER" id="PTHR10534">
    <property type="entry name" value="PYRIDOXAL KINASE"/>
    <property type="match status" value="1"/>
</dbReference>
<dbReference type="CDD" id="cd01173">
    <property type="entry name" value="pyridoxal_pyridoxamine_kinase"/>
    <property type="match status" value="1"/>
</dbReference>
<accession>A0AB35BZI9</accession>
<dbReference type="AlphaFoldDB" id="A0AB35BZI9"/>
<feature type="domain" description="Pyridoxamine kinase/Phosphomethylpyrimidine kinase" evidence="6">
    <location>
        <begin position="24"/>
        <end position="256"/>
    </location>
</feature>